<accession>A0A433SW83</accession>
<reference evidence="2 3" key="1">
    <citation type="submission" date="2019-01" db="EMBL/GenBank/DDBJ databases">
        <title>A draft genome assembly of the solar-powered sea slug Elysia chlorotica.</title>
        <authorList>
            <person name="Cai H."/>
            <person name="Li Q."/>
            <person name="Fang X."/>
            <person name="Li J."/>
            <person name="Curtis N.E."/>
            <person name="Altenburger A."/>
            <person name="Shibata T."/>
            <person name="Feng M."/>
            <person name="Maeda T."/>
            <person name="Schwartz J.A."/>
            <person name="Shigenobu S."/>
            <person name="Lundholm N."/>
            <person name="Nishiyama T."/>
            <person name="Yang H."/>
            <person name="Hasebe M."/>
            <person name="Li S."/>
            <person name="Pierce S.K."/>
            <person name="Wang J."/>
        </authorList>
    </citation>
    <scope>NUCLEOTIDE SEQUENCE [LARGE SCALE GENOMIC DNA]</scope>
    <source>
        <strain evidence="2">EC2010</strain>
        <tissue evidence="2">Whole organism of an adult</tissue>
    </source>
</reference>
<dbReference type="Proteomes" id="UP000271974">
    <property type="component" value="Unassembled WGS sequence"/>
</dbReference>
<feature type="non-terminal residue" evidence="2">
    <location>
        <position position="576"/>
    </location>
</feature>
<comment type="caution">
    <text evidence="2">The sequence shown here is derived from an EMBL/GenBank/DDBJ whole genome shotgun (WGS) entry which is preliminary data.</text>
</comment>
<evidence type="ECO:0000313" key="2">
    <source>
        <dbReference type="EMBL" id="RUS73544.1"/>
    </source>
</evidence>
<organism evidence="2 3">
    <name type="scientific">Elysia chlorotica</name>
    <name type="common">Eastern emerald elysia</name>
    <name type="synonym">Sea slug</name>
    <dbReference type="NCBI Taxonomy" id="188477"/>
    <lineage>
        <taxon>Eukaryota</taxon>
        <taxon>Metazoa</taxon>
        <taxon>Spiralia</taxon>
        <taxon>Lophotrochozoa</taxon>
        <taxon>Mollusca</taxon>
        <taxon>Gastropoda</taxon>
        <taxon>Heterobranchia</taxon>
        <taxon>Euthyneura</taxon>
        <taxon>Panpulmonata</taxon>
        <taxon>Sacoglossa</taxon>
        <taxon>Placobranchoidea</taxon>
        <taxon>Plakobranchidae</taxon>
        <taxon>Elysia</taxon>
    </lineage>
</organism>
<feature type="region of interest" description="Disordered" evidence="1">
    <location>
        <begin position="350"/>
        <end position="407"/>
    </location>
</feature>
<feature type="region of interest" description="Disordered" evidence="1">
    <location>
        <begin position="140"/>
        <end position="222"/>
    </location>
</feature>
<protein>
    <submittedName>
        <fullName evidence="2">Uncharacterized protein</fullName>
    </submittedName>
</protein>
<gene>
    <name evidence="2" type="ORF">EGW08_018702</name>
</gene>
<dbReference type="EMBL" id="RQTK01000926">
    <property type="protein sequence ID" value="RUS73544.1"/>
    <property type="molecule type" value="Genomic_DNA"/>
</dbReference>
<sequence length="576" mass="64648">MSSQRQTHSKRDRTVESHLRGGYFGHLQYSDEAKMYTKRRNPFGGRRMVFESSPGIKNEPQEKFCKPEGDSTSVHTASDKKTQPKVDGASFSDPREEGNVKTDTVLNDNKKNLEVHKLISKPDCKTISYEKRREIQKKSINYGHCSSPTLNDASLGKAETNDSRRQDITTNSTAAGRSKKDKAFGDDAFGFKDANTLDRGDIRRGVPSTHPRSLPKPTDPKPAEKYTIVFTNEFIPHNTPPGEQSQDGLACGDGEAAAKSPEHNPNLCTGKISKLRERKFVIRREKHEAENGREEDATYTIHVCSQSIGVTSNTGISNSKAVKKVTRGHLYRQNAAKMCYFESVKPCHQDGRESANQENLEESKPGPVIKRLSSSSPPRRKTNKEVSLIPRRAQSERGHGRSRRASRRCSIRLIDHLEEKERDQTNANQLGLNGNIDRTGSKYVSEHIPNKVGKTISAENMNKEVQQNIAPKHSLSSSTGLASKECDFNRKKQCRDRQVKNKKDENCIDPTCFERINIEDINKAKKEKKPYVDLISPAEETIDDNWSLKRHLQKAPAVLKKDVGCQFSPPVGARVC</sequence>
<proteinExistence type="predicted"/>
<name>A0A433SW83_ELYCH</name>
<feature type="region of interest" description="Disordered" evidence="1">
    <location>
        <begin position="238"/>
        <end position="269"/>
    </location>
</feature>
<keyword evidence="3" id="KW-1185">Reference proteome</keyword>
<feature type="region of interest" description="Disordered" evidence="1">
    <location>
        <begin position="44"/>
        <end position="105"/>
    </location>
</feature>
<feature type="compositionally biased region" description="Basic and acidic residues" evidence="1">
    <location>
        <begin position="59"/>
        <end position="69"/>
    </location>
</feature>
<evidence type="ECO:0000256" key="1">
    <source>
        <dbReference type="SAM" id="MobiDB-lite"/>
    </source>
</evidence>
<feature type="compositionally biased region" description="Basic and acidic residues" evidence="1">
    <location>
        <begin position="195"/>
        <end position="204"/>
    </location>
</feature>
<evidence type="ECO:0000313" key="3">
    <source>
        <dbReference type="Proteomes" id="UP000271974"/>
    </source>
</evidence>
<dbReference type="AlphaFoldDB" id="A0A433SW83"/>